<comment type="caution">
    <text evidence="3">The sequence shown here is derived from an EMBL/GenBank/DDBJ whole genome shotgun (WGS) entry which is preliminary data.</text>
</comment>
<accession>A0ABN2MGJ6</accession>
<feature type="region of interest" description="Disordered" evidence="1">
    <location>
        <begin position="52"/>
        <end position="78"/>
    </location>
</feature>
<evidence type="ECO:0000313" key="4">
    <source>
        <dbReference type="Proteomes" id="UP001500449"/>
    </source>
</evidence>
<dbReference type="Pfam" id="PF13452">
    <property type="entry name" value="FAS1_DH_region"/>
    <property type="match status" value="1"/>
</dbReference>
<reference evidence="3 4" key="1">
    <citation type="journal article" date="2019" name="Int. J. Syst. Evol. Microbiol.">
        <title>The Global Catalogue of Microorganisms (GCM) 10K type strain sequencing project: providing services to taxonomists for standard genome sequencing and annotation.</title>
        <authorList>
            <consortium name="The Broad Institute Genomics Platform"/>
            <consortium name="The Broad Institute Genome Sequencing Center for Infectious Disease"/>
            <person name="Wu L."/>
            <person name="Ma J."/>
        </authorList>
    </citation>
    <scope>NUCLEOTIDE SEQUENCE [LARGE SCALE GENOMIC DNA]</scope>
    <source>
        <strain evidence="3 4">JCM 16009</strain>
    </source>
</reference>
<name>A0ABN2MGJ6_9PSEU</name>
<organism evidence="3 4">
    <name type="scientific">Pseudonocardia ailaonensis</name>
    <dbReference type="NCBI Taxonomy" id="367279"/>
    <lineage>
        <taxon>Bacteria</taxon>
        <taxon>Bacillati</taxon>
        <taxon>Actinomycetota</taxon>
        <taxon>Actinomycetes</taxon>
        <taxon>Pseudonocardiales</taxon>
        <taxon>Pseudonocardiaceae</taxon>
        <taxon>Pseudonocardia</taxon>
    </lineage>
</organism>
<evidence type="ECO:0000256" key="1">
    <source>
        <dbReference type="SAM" id="MobiDB-lite"/>
    </source>
</evidence>
<protein>
    <recommendedName>
        <fullName evidence="2">FAS1-like dehydratase domain-containing protein</fullName>
    </recommendedName>
</protein>
<sequence>MTDFRFPVEASQVMVFARAIGDEAFDRTAPPGAPVPPTFVMAAAQFEPGYPLRPQPGRPWIGSGAQPSGADPDDPGWLHAEQHFEYRRPVVVGDVLDVVQRPGRRWEKPSRGGGTLRFEERVSEYRDTWSGEPVVVARFVRVLPVAAGVGE</sequence>
<evidence type="ECO:0000313" key="3">
    <source>
        <dbReference type="EMBL" id="GAA1826466.1"/>
    </source>
</evidence>
<feature type="domain" description="FAS1-like dehydratase" evidence="2">
    <location>
        <begin position="4"/>
        <end position="126"/>
    </location>
</feature>
<gene>
    <name evidence="3" type="ORF">GCM10009836_00090</name>
</gene>
<dbReference type="Proteomes" id="UP001500449">
    <property type="component" value="Unassembled WGS sequence"/>
</dbReference>
<proteinExistence type="predicted"/>
<dbReference type="InterPro" id="IPR039569">
    <property type="entry name" value="FAS1-like_DH_region"/>
</dbReference>
<evidence type="ECO:0000259" key="2">
    <source>
        <dbReference type="Pfam" id="PF13452"/>
    </source>
</evidence>
<dbReference type="InterPro" id="IPR029069">
    <property type="entry name" value="HotDog_dom_sf"/>
</dbReference>
<dbReference type="Gene3D" id="3.10.129.10">
    <property type="entry name" value="Hotdog Thioesterase"/>
    <property type="match status" value="1"/>
</dbReference>
<dbReference type="RefSeq" id="WP_344411390.1">
    <property type="nucleotide sequence ID" value="NZ_BAAAQK010000001.1"/>
</dbReference>
<keyword evidence="4" id="KW-1185">Reference proteome</keyword>
<dbReference type="SUPFAM" id="SSF54637">
    <property type="entry name" value="Thioesterase/thiol ester dehydrase-isomerase"/>
    <property type="match status" value="1"/>
</dbReference>
<dbReference type="EMBL" id="BAAAQK010000001">
    <property type="protein sequence ID" value="GAA1826466.1"/>
    <property type="molecule type" value="Genomic_DNA"/>
</dbReference>